<dbReference type="AlphaFoldDB" id="A0A0H3BL61"/>
<dbReference type="Proteomes" id="UP000001202">
    <property type="component" value="Chromosome"/>
</dbReference>
<dbReference type="KEGG" id="tpp:TPASS_0749"/>
<dbReference type="SMR" id="A0A0H3BL61"/>
<reference evidence="1 2" key="1">
    <citation type="journal article" date="2008" name="BMC Microbiol.">
        <title>Complete genome sequence of Treponema pallidum ssp. pallidum strain SS14 determined with oligonucleotide arrays.</title>
        <authorList>
            <person name="Matejkova P."/>
            <person name="Strouhal M."/>
            <person name="Smajs D."/>
            <person name="Norris S.J."/>
            <person name="Palzkill T."/>
            <person name="Petrosino J.F."/>
            <person name="Sodergren E."/>
            <person name="Norton J.E."/>
            <person name="Singh J."/>
            <person name="Richmond T.A."/>
            <person name="Molla M.N."/>
            <person name="Albert T.J."/>
            <person name="Weinstock G.M."/>
        </authorList>
    </citation>
    <scope>NUCLEOTIDE SEQUENCE [LARGE SCALE GENOMIC DNA]</scope>
    <source>
        <strain evidence="1 2">SS14</strain>
    </source>
</reference>
<sequence>MQDKALFSGALDTPFMQVITWARLYHKNQKRYEKIKKSFTFHETCLQSTKGIVAERILKPCVRRKVNGKFRST</sequence>
<dbReference type="EMBL" id="CP000805">
    <property type="protein sequence ID" value="ACD71167.1"/>
    <property type="molecule type" value="Genomic_DNA"/>
</dbReference>
<organism evidence="1 2">
    <name type="scientific">Treponema pallidum subsp. pallidum (strain SS14)</name>
    <dbReference type="NCBI Taxonomy" id="455434"/>
    <lineage>
        <taxon>Bacteria</taxon>
        <taxon>Pseudomonadati</taxon>
        <taxon>Spirochaetota</taxon>
        <taxon>Spirochaetia</taxon>
        <taxon>Spirochaetales</taxon>
        <taxon>Treponemataceae</taxon>
        <taxon>Treponema</taxon>
    </lineage>
</organism>
<protein>
    <submittedName>
        <fullName evidence="1">Uncharacterized protein</fullName>
    </submittedName>
</protein>
<evidence type="ECO:0000313" key="1">
    <source>
        <dbReference type="EMBL" id="ACD71167.1"/>
    </source>
</evidence>
<accession>A0A0H3BL61</accession>
<gene>
    <name evidence="1" type="ordered locus">TPASS_0749</name>
</gene>
<dbReference type="GeneID" id="93876805"/>
<proteinExistence type="predicted"/>
<dbReference type="RefSeq" id="WP_010882194.1">
    <property type="nucleotide sequence ID" value="NC_010741.1"/>
</dbReference>
<name>A0A0H3BL61_TREPS</name>
<evidence type="ECO:0000313" key="2">
    <source>
        <dbReference type="Proteomes" id="UP000001202"/>
    </source>
</evidence>